<keyword evidence="4" id="KW-0498">Mitosis</keyword>
<keyword evidence="6" id="KW-0131">Cell cycle</keyword>
<name>A0AAD5MAM4_PYTIN</name>
<accession>A0AAD5MAM4</accession>
<evidence type="ECO:0000256" key="6">
    <source>
        <dbReference type="ARBA" id="ARBA00023306"/>
    </source>
</evidence>
<dbReference type="EMBL" id="JAKCXM010000146">
    <property type="protein sequence ID" value="KAJ0400788.1"/>
    <property type="molecule type" value="Genomic_DNA"/>
</dbReference>
<dbReference type="SUPFAM" id="SSF56019">
    <property type="entry name" value="The spindle assembly checkpoint protein mad2"/>
    <property type="match status" value="1"/>
</dbReference>
<dbReference type="Proteomes" id="UP001209570">
    <property type="component" value="Unassembled WGS sequence"/>
</dbReference>
<dbReference type="GO" id="GO:0000776">
    <property type="term" value="C:kinetochore"/>
    <property type="evidence" value="ECO:0007669"/>
    <property type="project" value="TreeGrafter"/>
</dbReference>
<dbReference type="GO" id="GO:0007094">
    <property type="term" value="P:mitotic spindle assembly checkpoint signaling"/>
    <property type="evidence" value="ECO:0007669"/>
    <property type="project" value="TreeGrafter"/>
</dbReference>
<organism evidence="8 9">
    <name type="scientific">Pythium insidiosum</name>
    <name type="common">Pythiosis disease agent</name>
    <dbReference type="NCBI Taxonomy" id="114742"/>
    <lineage>
        <taxon>Eukaryota</taxon>
        <taxon>Sar</taxon>
        <taxon>Stramenopiles</taxon>
        <taxon>Oomycota</taxon>
        <taxon>Peronosporomycetes</taxon>
        <taxon>Pythiales</taxon>
        <taxon>Pythiaceae</taxon>
        <taxon>Pythium</taxon>
    </lineage>
</organism>
<sequence length="233" mass="26648">MKLGKALTTEHIKRMTLRTVRENTEGQSEFLAFITALERHDFDESLCKRESKQLEKVMTAKATSQLSENVITLKGSVEIVTEFFSYGINSILYQRGIYPPESFKQEQKYGLNMLVTDDEKLRSFLQRFLEQLSEWLTKGEVQKLVIVITGLESKEVLERWAFEVHAEAPVTTGGVTSSKPVKEIMSEIQAIIRQITASVSFLPLLEEQCTFDLLVYTDKNSEVPAIFIVLTQW</sequence>
<evidence type="ECO:0000313" key="9">
    <source>
        <dbReference type="Proteomes" id="UP001209570"/>
    </source>
</evidence>
<keyword evidence="3" id="KW-0132">Cell division</keyword>
<evidence type="ECO:0000256" key="3">
    <source>
        <dbReference type="ARBA" id="ARBA00022618"/>
    </source>
</evidence>
<reference evidence="8" key="1">
    <citation type="submission" date="2021-12" db="EMBL/GenBank/DDBJ databases">
        <title>Prjna785345.</title>
        <authorList>
            <person name="Rujirawat T."/>
            <person name="Krajaejun T."/>
        </authorList>
    </citation>
    <scope>NUCLEOTIDE SEQUENCE</scope>
    <source>
        <strain evidence="8">Pi057C3</strain>
    </source>
</reference>
<dbReference type="InterPro" id="IPR003511">
    <property type="entry name" value="HORMA_dom"/>
</dbReference>
<feature type="domain" description="HORMA" evidence="7">
    <location>
        <begin position="74"/>
        <end position="233"/>
    </location>
</feature>
<evidence type="ECO:0000256" key="4">
    <source>
        <dbReference type="ARBA" id="ARBA00022776"/>
    </source>
</evidence>
<dbReference type="InterPro" id="IPR036570">
    <property type="entry name" value="HORMA_dom_sf"/>
</dbReference>
<comment type="caution">
    <text evidence="8">The sequence shown here is derived from an EMBL/GenBank/DDBJ whole genome shotgun (WGS) entry which is preliminary data.</text>
</comment>
<dbReference type="Gene3D" id="3.30.900.10">
    <property type="entry name" value="HORMA domain"/>
    <property type="match status" value="1"/>
</dbReference>
<evidence type="ECO:0000256" key="5">
    <source>
        <dbReference type="ARBA" id="ARBA00023242"/>
    </source>
</evidence>
<evidence type="ECO:0000313" key="8">
    <source>
        <dbReference type="EMBL" id="KAJ0400788.1"/>
    </source>
</evidence>
<protein>
    <recommendedName>
        <fullName evidence="7">HORMA domain-containing protein</fullName>
    </recommendedName>
</protein>
<dbReference type="GO" id="GO:0005737">
    <property type="term" value="C:cytoplasm"/>
    <property type="evidence" value="ECO:0007669"/>
    <property type="project" value="TreeGrafter"/>
</dbReference>
<dbReference type="PANTHER" id="PTHR11842:SF11">
    <property type="entry name" value="MITOTIC SPINDLE ASSEMBLY CHECKPOINT PROTEIN MAD2A"/>
    <property type="match status" value="1"/>
</dbReference>
<dbReference type="GO" id="GO:0005654">
    <property type="term" value="C:nucleoplasm"/>
    <property type="evidence" value="ECO:0007669"/>
    <property type="project" value="TreeGrafter"/>
</dbReference>
<evidence type="ECO:0000256" key="1">
    <source>
        <dbReference type="ARBA" id="ARBA00004123"/>
    </source>
</evidence>
<dbReference type="PANTHER" id="PTHR11842">
    <property type="entry name" value="MITOTIC SPINDLE ASSEMBLY CHECKPOINT PROTEIN MAD2"/>
    <property type="match status" value="1"/>
</dbReference>
<dbReference type="InterPro" id="IPR045091">
    <property type="entry name" value="Mad2-like"/>
</dbReference>
<comment type="similarity">
    <text evidence="2">Belongs to the MAD2 family.</text>
</comment>
<proteinExistence type="inferred from homology"/>
<dbReference type="PROSITE" id="PS50815">
    <property type="entry name" value="HORMA"/>
    <property type="match status" value="1"/>
</dbReference>
<gene>
    <name evidence="8" type="ORF">P43SY_004883</name>
</gene>
<keyword evidence="5" id="KW-0539">Nucleus</keyword>
<evidence type="ECO:0000259" key="7">
    <source>
        <dbReference type="PROSITE" id="PS50815"/>
    </source>
</evidence>
<keyword evidence="9" id="KW-1185">Reference proteome</keyword>
<dbReference type="AlphaFoldDB" id="A0AAD5MAM4"/>
<comment type="subcellular location">
    <subcellularLocation>
        <location evidence="1">Nucleus</location>
    </subcellularLocation>
</comment>
<dbReference type="Pfam" id="PF02301">
    <property type="entry name" value="HORMA"/>
    <property type="match status" value="1"/>
</dbReference>
<evidence type="ECO:0000256" key="2">
    <source>
        <dbReference type="ARBA" id="ARBA00010348"/>
    </source>
</evidence>
<dbReference type="GO" id="GO:0051301">
    <property type="term" value="P:cell division"/>
    <property type="evidence" value="ECO:0007669"/>
    <property type="project" value="UniProtKB-KW"/>
</dbReference>